<proteinExistence type="predicted"/>
<dbReference type="PANTHER" id="PTHR33264">
    <property type="entry name" value="EXPRESSED PROTEIN"/>
    <property type="match status" value="1"/>
</dbReference>
<gene>
    <name evidence="2" type="ORF">D5086_0000232440</name>
</gene>
<evidence type="ECO:0000313" key="2">
    <source>
        <dbReference type="EMBL" id="TKR90538.1"/>
    </source>
</evidence>
<evidence type="ECO:0000256" key="1">
    <source>
        <dbReference type="SAM" id="MobiDB-lite"/>
    </source>
</evidence>
<sequence>MEENPPRVSSQERTHEVSRGGPTRKSRHAVDDGGDLIECSSKHCQSCTAGLIADCVALCCCPCALVNLLTLAFVKVPWMIGRRCLGRAKRRKMKLEIKRKCRKNSEGEGNTEAQRERDCNLRKRMIEEEGVLEIATGFGEEEEMAGVAARYEAERLWFELNQIGHLGFGRVSFTDNPCIDDSLGK</sequence>
<dbReference type="STRING" id="43335.A0A4U5P2Z5"/>
<organism evidence="2">
    <name type="scientific">Populus alba</name>
    <name type="common">White poplar</name>
    <dbReference type="NCBI Taxonomy" id="43335"/>
    <lineage>
        <taxon>Eukaryota</taxon>
        <taxon>Viridiplantae</taxon>
        <taxon>Streptophyta</taxon>
        <taxon>Embryophyta</taxon>
        <taxon>Tracheophyta</taxon>
        <taxon>Spermatophyta</taxon>
        <taxon>Magnoliopsida</taxon>
        <taxon>eudicotyledons</taxon>
        <taxon>Gunneridae</taxon>
        <taxon>Pentapetalae</taxon>
        <taxon>rosids</taxon>
        <taxon>fabids</taxon>
        <taxon>Malpighiales</taxon>
        <taxon>Salicaceae</taxon>
        <taxon>Saliceae</taxon>
        <taxon>Populus</taxon>
    </lineage>
</organism>
<comment type="caution">
    <text evidence="2">The sequence shown here is derived from an EMBL/GenBank/DDBJ whole genome shotgun (WGS) entry which is preliminary data.</text>
</comment>
<dbReference type="EMBL" id="RCHU01000867">
    <property type="protein sequence ID" value="TKR90538.1"/>
    <property type="molecule type" value="Genomic_DNA"/>
</dbReference>
<name>A0A4U5P2Z5_POPAL</name>
<reference evidence="2" key="1">
    <citation type="submission" date="2018-10" db="EMBL/GenBank/DDBJ databases">
        <title>Population genomic analysis revealed the cold adaptation of white poplar.</title>
        <authorList>
            <person name="Liu Y.-J."/>
        </authorList>
    </citation>
    <scope>NUCLEOTIDE SEQUENCE [LARGE SCALE GENOMIC DNA]</scope>
    <source>
        <strain evidence="2">PAL-ZL1</strain>
    </source>
</reference>
<protein>
    <submittedName>
        <fullName evidence="2">Uncharacterized protein</fullName>
    </submittedName>
</protein>
<accession>A0A4U5P2Z5</accession>
<dbReference type="PANTHER" id="PTHR33264:SF6">
    <property type="entry name" value="OS01G0638800 PROTEIN"/>
    <property type="match status" value="1"/>
</dbReference>
<dbReference type="AlphaFoldDB" id="A0A4U5P2Z5"/>
<feature type="region of interest" description="Disordered" evidence="1">
    <location>
        <begin position="1"/>
        <end position="29"/>
    </location>
</feature>